<dbReference type="PANTHER" id="PTHR43030:SF1">
    <property type="entry name" value="PHOSPHOENOLPYRUVATE SYNTHASE"/>
    <property type="match status" value="1"/>
</dbReference>
<dbReference type="InterPro" id="IPR015813">
    <property type="entry name" value="Pyrv/PenolPyrv_kinase-like_dom"/>
</dbReference>
<evidence type="ECO:0000256" key="15">
    <source>
        <dbReference type="PIRNR" id="PIRNR000854"/>
    </source>
</evidence>
<comment type="catalytic activity">
    <reaction evidence="14 15">
        <text>pyruvate + ATP + H2O = phosphoenolpyruvate + AMP + phosphate + 2 H(+)</text>
        <dbReference type="Rhea" id="RHEA:11364"/>
        <dbReference type="ChEBI" id="CHEBI:15361"/>
        <dbReference type="ChEBI" id="CHEBI:15377"/>
        <dbReference type="ChEBI" id="CHEBI:15378"/>
        <dbReference type="ChEBI" id="CHEBI:30616"/>
        <dbReference type="ChEBI" id="CHEBI:43474"/>
        <dbReference type="ChEBI" id="CHEBI:58702"/>
        <dbReference type="ChEBI" id="CHEBI:456215"/>
        <dbReference type="EC" id="2.7.9.2"/>
    </reaction>
</comment>
<keyword evidence="20" id="KW-1185">Reference proteome</keyword>
<name>A0ABW3J4I7_9FLAO</name>
<dbReference type="Gene3D" id="3.30.470.20">
    <property type="entry name" value="ATP-grasp fold, B domain"/>
    <property type="match status" value="1"/>
</dbReference>
<gene>
    <name evidence="19" type="primary">ppsA</name>
    <name evidence="19" type="ORF">ACFQ0S_09200</name>
</gene>
<accession>A0ABW3J4I7</accession>
<reference evidence="20" key="1">
    <citation type="journal article" date="2019" name="Int. J. Syst. Evol. Microbiol.">
        <title>The Global Catalogue of Microorganisms (GCM) 10K type strain sequencing project: providing services to taxonomists for standard genome sequencing and annotation.</title>
        <authorList>
            <consortium name="The Broad Institute Genomics Platform"/>
            <consortium name="The Broad Institute Genome Sequencing Center for Infectious Disease"/>
            <person name="Wu L."/>
            <person name="Ma J."/>
        </authorList>
    </citation>
    <scope>NUCLEOTIDE SEQUENCE [LARGE SCALE GENOMIC DNA]</scope>
    <source>
        <strain evidence="20">CECT 7649</strain>
    </source>
</reference>
<dbReference type="EMBL" id="JBHTIZ010000023">
    <property type="protein sequence ID" value="MFD0984648.1"/>
    <property type="molecule type" value="Genomic_DNA"/>
</dbReference>
<comment type="function">
    <text evidence="2 15">Catalyzes the phosphorylation of pyruvate to phosphoenolpyruvate.</text>
</comment>
<sequence length="819" mass="91599">MKNLNHILFFNQISINDISKVGGKNASLGEMYNQFNPQGINIPNGFALTADSYRLFRLTNNIEKPLNEALASLDKTNYHNLAEVGKAARFLIMKGVFPQEIIEEISQAYEQLSKDSGVDNINVAVRSSATSEDLPSASFAGQMESFLNINGKKQLFEAIKRCYASLFTNRAIKYRYDMGFENKDIAISVGIQQMVRSDKASSGIVFTIDPDTGFNNAIVINSCWGLGENIVKGTVTPDEWIVFKPTLFDTNINPILKKHCGRKEYTMLYVENSRGASAKKTTTNIVTYHKKQNEFSLTNDEVIHLAQCCYKIEQHYKKAMDIEWAKDGLNNQLYIVQARPETVHGKVKKQVRKIFTLKEKGKLLAKGIALGDQITSGKARIINHPKDGYQLQQGEILVTDVTNPDWDPIMKKASAIITNKGGRTSHAAIVARELGVIAIVGSGNATETIKTGQEITVSCAQGKEGNVYEGLLKWEIKEQDFSQLQMPNTNPMLILADPERAFELSQYPNQGVGLMRIEFAISNTIKIHPLALIEPEKVTDRDLFYEIESLTKGYHDGKKYFVDKLAEAVSMVAAAFYPKDVIVRMSDFKSNEYANLIGGKYFEPSEENPMIGFRGASRYYSDFYRKGFALECEAMKKVRNEMGMTNVKLMIPFCRTVEEGEKVIAEMALNGLIQKENDLEIYVMVEIPSNVLLADEFAKLFDGFSIGSNDLTQLTLGLDRDSNLVSYLFTEQNPAVMQLISKTITAAKRNKIKVGLCGQAPSDIPEFAQFLVKEGINSISFNPDALIRGIENILKAENLKKEKHINTLNLLSYGSILQK</sequence>
<evidence type="ECO:0000256" key="5">
    <source>
        <dbReference type="ARBA" id="ARBA00011996"/>
    </source>
</evidence>
<evidence type="ECO:0000256" key="7">
    <source>
        <dbReference type="ARBA" id="ARBA00022679"/>
    </source>
</evidence>
<keyword evidence="7 15" id="KW-0808">Transferase</keyword>
<evidence type="ECO:0000256" key="13">
    <source>
        <dbReference type="ARBA" id="ARBA00033470"/>
    </source>
</evidence>
<organism evidence="19 20">
    <name type="scientific">Flavobacterium myungsuense</name>
    <dbReference type="NCBI Taxonomy" id="651823"/>
    <lineage>
        <taxon>Bacteria</taxon>
        <taxon>Pseudomonadati</taxon>
        <taxon>Bacteroidota</taxon>
        <taxon>Flavobacteriia</taxon>
        <taxon>Flavobacteriales</taxon>
        <taxon>Flavobacteriaceae</taxon>
        <taxon>Flavobacterium</taxon>
    </lineage>
</organism>
<evidence type="ECO:0000256" key="6">
    <source>
        <dbReference type="ARBA" id="ARBA00021623"/>
    </source>
</evidence>
<keyword evidence="10 15" id="KW-0418">Kinase</keyword>
<dbReference type="Pfam" id="PF02896">
    <property type="entry name" value="PEP-utilizers_C"/>
    <property type="match status" value="1"/>
</dbReference>
<evidence type="ECO:0000256" key="9">
    <source>
        <dbReference type="ARBA" id="ARBA00022741"/>
    </source>
</evidence>
<evidence type="ECO:0000313" key="19">
    <source>
        <dbReference type="EMBL" id="MFD0984648.1"/>
    </source>
</evidence>
<comment type="pathway">
    <text evidence="3 15">Carbohydrate biosynthesis; gluconeogenesis.</text>
</comment>
<evidence type="ECO:0000256" key="4">
    <source>
        <dbReference type="ARBA" id="ARBA00007837"/>
    </source>
</evidence>
<dbReference type="PANTHER" id="PTHR43030">
    <property type="entry name" value="PHOSPHOENOLPYRUVATE SYNTHASE"/>
    <property type="match status" value="1"/>
</dbReference>
<dbReference type="InterPro" id="IPR023151">
    <property type="entry name" value="PEP_util_CS"/>
</dbReference>
<evidence type="ECO:0000256" key="2">
    <source>
        <dbReference type="ARBA" id="ARBA00002988"/>
    </source>
</evidence>
<comment type="cofactor">
    <cofactor evidence="1 15">
        <name>Mg(2+)</name>
        <dbReference type="ChEBI" id="CHEBI:18420"/>
    </cofactor>
</comment>
<dbReference type="Proteomes" id="UP001597051">
    <property type="component" value="Unassembled WGS sequence"/>
</dbReference>
<feature type="domain" description="PEP-utilising enzyme C-terminal" evidence="18">
    <location>
        <begin position="497"/>
        <end position="788"/>
    </location>
</feature>
<proteinExistence type="inferred from homology"/>
<dbReference type="Gene3D" id="3.20.20.60">
    <property type="entry name" value="Phosphoenolpyruvate-binding domains"/>
    <property type="match status" value="1"/>
</dbReference>
<dbReference type="PROSITE" id="PS00742">
    <property type="entry name" value="PEP_ENZYMES_2"/>
    <property type="match status" value="1"/>
</dbReference>
<dbReference type="SUPFAM" id="SSF52009">
    <property type="entry name" value="Phosphohistidine domain"/>
    <property type="match status" value="1"/>
</dbReference>
<keyword evidence="9 15" id="KW-0547">Nucleotide-binding</keyword>
<dbReference type="InterPro" id="IPR002192">
    <property type="entry name" value="PPDK_AMP/ATP-bd"/>
</dbReference>
<dbReference type="PIRSF" id="PIRSF000854">
    <property type="entry name" value="PEP_synthase"/>
    <property type="match status" value="1"/>
</dbReference>
<dbReference type="InterPro" id="IPR018274">
    <property type="entry name" value="PEP_util_AS"/>
</dbReference>
<feature type="domain" description="PEP-utilising enzyme mobile" evidence="16">
    <location>
        <begin position="392"/>
        <end position="462"/>
    </location>
</feature>
<dbReference type="SUPFAM" id="SSF56059">
    <property type="entry name" value="Glutathione synthetase ATP-binding domain-like"/>
    <property type="match status" value="1"/>
</dbReference>
<evidence type="ECO:0000259" key="16">
    <source>
        <dbReference type="Pfam" id="PF00391"/>
    </source>
</evidence>
<dbReference type="PRINTS" id="PR01736">
    <property type="entry name" value="PHPHTRNFRASE"/>
</dbReference>
<dbReference type="EC" id="2.7.9.2" evidence="5 15"/>
<evidence type="ECO:0000313" key="20">
    <source>
        <dbReference type="Proteomes" id="UP001597051"/>
    </source>
</evidence>
<evidence type="ECO:0000256" key="3">
    <source>
        <dbReference type="ARBA" id="ARBA00004742"/>
    </source>
</evidence>
<evidence type="ECO:0000256" key="8">
    <source>
        <dbReference type="ARBA" id="ARBA00022723"/>
    </source>
</evidence>
<keyword evidence="11 15" id="KW-0067">ATP-binding</keyword>
<comment type="caution">
    <text evidence="19">The sequence shown here is derived from an EMBL/GenBank/DDBJ whole genome shotgun (WGS) entry which is preliminary data.</text>
</comment>
<dbReference type="RefSeq" id="WP_379755816.1">
    <property type="nucleotide sequence ID" value="NZ_JBHSYB010000024.1"/>
</dbReference>
<feature type="domain" description="Pyruvate phosphate dikinase AMP/ATP-binding" evidence="17">
    <location>
        <begin position="19"/>
        <end position="352"/>
    </location>
</feature>
<evidence type="ECO:0000256" key="14">
    <source>
        <dbReference type="ARBA" id="ARBA00047700"/>
    </source>
</evidence>
<keyword evidence="12 15" id="KW-0460">Magnesium</keyword>
<dbReference type="SUPFAM" id="SSF51621">
    <property type="entry name" value="Phosphoenolpyruvate/pyruvate domain"/>
    <property type="match status" value="1"/>
</dbReference>
<dbReference type="Gene3D" id="3.50.30.10">
    <property type="entry name" value="Phosphohistidine domain"/>
    <property type="match status" value="1"/>
</dbReference>
<dbReference type="GO" id="GO:0008986">
    <property type="term" value="F:pyruvate, water dikinase activity"/>
    <property type="evidence" value="ECO:0007669"/>
    <property type="project" value="UniProtKB-EC"/>
</dbReference>
<dbReference type="Pfam" id="PF01326">
    <property type="entry name" value="PPDK_N"/>
    <property type="match status" value="1"/>
</dbReference>
<dbReference type="InterPro" id="IPR000121">
    <property type="entry name" value="PEP_util_C"/>
</dbReference>
<dbReference type="InterPro" id="IPR013815">
    <property type="entry name" value="ATP_grasp_subdomain_1"/>
</dbReference>
<evidence type="ECO:0000259" key="17">
    <source>
        <dbReference type="Pfam" id="PF01326"/>
    </source>
</evidence>
<dbReference type="Pfam" id="PF00391">
    <property type="entry name" value="PEP-utilizers"/>
    <property type="match status" value="1"/>
</dbReference>
<dbReference type="InterPro" id="IPR036637">
    <property type="entry name" value="Phosphohistidine_dom_sf"/>
</dbReference>
<evidence type="ECO:0000256" key="10">
    <source>
        <dbReference type="ARBA" id="ARBA00022777"/>
    </source>
</evidence>
<dbReference type="Gene3D" id="3.30.1490.20">
    <property type="entry name" value="ATP-grasp fold, A domain"/>
    <property type="match status" value="1"/>
</dbReference>
<evidence type="ECO:0000256" key="1">
    <source>
        <dbReference type="ARBA" id="ARBA00001946"/>
    </source>
</evidence>
<protein>
    <recommendedName>
        <fullName evidence="6 15">Phosphoenolpyruvate synthase</fullName>
        <shortName evidence="15">PEP synthase</shortName>
        <ecNumber evidence="5 15">2.7.9.2</ecNumber>
    </recommendedName>
    <alternativeName>
        <fullName evidence="13 15">Pyruvate, water dikinase</fullName>
    </alternativeName>
</protein>
<keyword evidence="8 15" id="KW-0479">Metal-binding</keyword>
<dbReference type="PROSITE" id="PS00370">
    <property type="entry name" value="PEP_ENZYMES_PHOS_SITE"/>
    <property type="match status" value="1"/>
</dbReference>
<dbReference type="InterPro" id="IPR008279">
    <property type="entry name" value="PEP-util_enz_mobile_dom"/>
</dbReference>
<evidence type="ECO:0000256" key="12">
    <source>
        <dbReference type="ARBA" id="ARBA00022842"/>
    </source>
</evidence>
<dbReference type="InterPro" id="IPR006319">
    <property type="entry name" value="PEP_synth"/>
</dbReference>
<dbReference type="InterPro" id="IPR040442">
    <property type="entry name" value="Pyrv_kinase-like_dom_sf"/>
</dbReference>
<dbReference type="NCBIfam" id="TIGR01418">
    <property type="entry name" value="PEP_synth"/>
    <property type="match status" value="1"/>
</dbReference>
<evidence type="ECO:0000259" key="18">
    <source>
        <dbReference type="Pfam" id="PF02896"/>
    </source>
</evidence>
<dbReference type="NCBIfam" id="NF005057">
    <property type="entry name" value="PRK06464.1"/>
    <property type="match status" value="1"/>
</dbReference>
<evidence type="ECO:0000256" key="11">
    <source>
        <dbReference type="ARBA" id="ARBA00022840"/>
    </source>
</evidence>
<comment type="similarity">
    <text evidence="4 15">Belongs to the PEP-utilizing enzyme family.</text>
</comment>